<evidence type="ECO:0000256" key="1">
    <source>
        <dbReference type="SAM" id="MobiDB-lite"/>
    </source>
</evidence>
<dbReference type="HOGENOM" id="CLU_834158_0_0_1"/>
<dbReference type="Proteomes" id="UP000011761">
    <property type="component" value="Unassembled WGS sequence"/>
</dbReference>
<name>M2NL92_BAUPA</name>
<evidence type="ECO:0000313" key="3">
    <source>
        <dbReference type="Proteomes" id="UP000011761"/>
    </source>
</evidence>
<dbReference type="OrthoDB" id="5273928at2759"/>
<dbReference type="RefSeq" id="XP_007672745.1">
    <property type="nucleotide sequence ID" value="XM_007674555.1"/>
</dbReference>
<feature type="region of interest" description="Disordered" evidence="1">
    <location>
        <begin position="288"/>
        <end position="319"/>
    </location>
</feature>
<dbReference type="OMA" id="FAWVHES"/>
<evidence type="ECO:0000313" key="2">
    <source>
        <dbReference type="EMBL" id="EMD00245.1"/>
    </source>
</evidence>
<keyword evidence="3" id="KW-1185">Reference proteome</keyword>
<sequence>MLFDEGSGLVYSERLGSPCDCLRRFLRSAPGQHGRLRTRSPHGARKLYDMSTTRLLLKLANLDASCLVGVPPHLLDTLWTLIEHEKRDSLAVWKVFAQSAITSLKVRTREVTYTCTSCRNLGGLLSLVTSPQTHWMTDITLDGKTLEPTDVVLLADLHNVRQITVRSWTPCLVTDRILRSWSEAATNRGAFSMLECLTLRTCPRRQCEDLSTYALDHLHSFPKLDEVCIETCNNKLSTGAKVWATCNGFVRESDFVTRGSTSHIPVVHVRIGLSVVIHRNNQFNKTILKKSSNDRPPTKHKISSTNDYAPERKSRKVTKSKTLAETLAGLDAL</sequence>
<dbReference type="STRING" id="717646.M2NL92"/>
<dbReference type="AlphaFoldDB" id="M2NL92"/>
<dbReference type="KEGG" id="bcom:BAUCODRAFT_30718"/>
<proteinExistence type="predicted"/>
<dbReference type="EMBL" id="KB445551">
    <property type="protein sequence ID" value="EMD00245.1"/>
    <property type="molecule type" value="Genomic_DNA"/>
</dbReference>
<accession>M2NL92</accession>
<dbReference type="GeneID" id="19111300"/>
<dbReference type="eggNOG" id="ENOG502SDT6">
    <property type="taxonomic scope" value="Eukaryota"/>
</dbReference>
<reference evidence="2 3" key="1">
    <citation type="journal article" date="2012" name="PLoS Pathog.">
        <title>Diverse lifestyles and strategies of plant pathogenesis encoded in the genomes of eighteen Dothideomycetes fungi.</title>
        <authorList>
            <person name="Ohm R.A."/>
            <person name="Feau N."/>
            <person name="Henrissat B."/>
            <person name="Schoch C.L."/>
            <person name="Horwitz B.A."/>
            <person name="Barry K.W."/>
            <person name="Condon B.J."/>
            <person name="Copeland A.C."/>
            <person name="Dhillon B."/>
            <person name="Glaser F."/>
            <person name="Hesse C.N."/>
            <person name="Kosti I."/>
            <person name="LaButti K."/>
            <person name="Lindquist E.A."/>
            <person name="Lucas S."/>
            <person name="Salamov A.A."/>
            <person name="Bradshaw R.E."/>
            <person name="Ciuffetti L."/>
            <person name="Hamelin R.C."/>
            <person name="Kema G.H.J."/>
            <person name="Lawrence C."/>
            <person name="Scott J.A."/>
            <person name="Spatafora J.W."/>
            <person name="Turgeon B.G."/>
            <person name="de Wit P.J.G.M."/>
            <person name="Zhong S."/>
            <person name="Goodwin S.B."/>
            <person name="Grigoriev I.V."/>
        </authorList>
    </citation>
    <scope>NUCLEOTIDE SEQUENCE [LARGE SCALE GENOMIC DNA]</scope>
    <source>
        <strain evidence="2 3">UAMH 10762</strain>
    </source>
</reference>
<gene>
    <name evidence="2" type="ORF">BAUCODRAFT_30718</name>
</gene>
<protein>
    <submittedName>
        <fullName evidence="2">Uncharacterized protein</fullName>
    </submittedName>
</protein>
<organism evidence="2 3">
    <name type="scientific">Baudoinia panamericana (strain UAMH 10762)</name>
    <name type="common">Angels' share fungus</name>
    <name type="synonym">Baudoinia compniacensis (strain UAMH 10762)</name>
    <dbReference type="NCBI Taxonomy" id="717646"/>
    <lineage>
        <taxon>Eukaryota</taxon>
        <taxon>Fungi</taxon>
        <taxon>Dikarya</taxon>
        <taxon>Ascomycota</taxon>
        <taxon>Pezizomycotina</taxon>
        <taxon>Dothideomycetes</taxon>
        <taxon>Dothideomycetidae</taxon>
        <taxon>Mycosphaerellales</taxon>
        <taxon>Teratosphaeriaceae</taxon>
        <taxon>Baudoinia</taxon>
    </lineage>
</organism>